<evidence type="ECO:0000256" key="2">
    <source>
        <dbReference type="ARBA" id="ARBA00022980"/>
    </source>
</evidence>
<dbReference type="InterPro" id="IPR036227">
    <property type="entry name" value="Ribosomal_uL15/eL18_sf"/>
</dbReference>
<gene>
    <name evidence="4 7" type="primary">rplO</name>
    <name evidence="7" type="ORF">COS47_00800</name>
</gene>
<dbReference type="Gene3D" id="3.100.10.10">
    <property type="match status" value="1"/>
</dbReference>
<feature type="compositionally biased region" description="Basic residues" evidence="5">
    <location>
        <begin position="33"/>
        <end position="42"/>
    </location>
</feature>
<dbReference type="GO" id="GO:0003735">
    <property type="term" value="F:structural constituent of ribosome"/>
    <property type="evidence" value="ECO:0007669"/>
    <property type="project" value="InterPro"/>
</dbReference>
<dbReference type="GO" id="GO:0022625">
    <property type="term" value="C:cytosolic large ribosomal subunit"/>
    <property type="evidence" value="ECO:0007669"/>
    <property type="project" value="TreeGrafter"/>
</dbReference>
<dbReference type="NCBIfam" id="TIGR01071">
    <property type="entry name" value="rplO_bact"/>
    <property type="match status" value="1"/>
</dbReference>
<comment type="similarity">
    <text evidence="1 4">Belongs to the universal ribosomal protein uL15 family.</text>
</comment>
<dbReference type="GO" id="GO:0006412">
    <property type="term" value="P:translation"/>
    <property type="evidence" value="ECO:0007669"/>
    <property type="project" value="UniProtKB-UniRule"/>
</dbReference>
<dbReference type="Proteomes" id="UP000230324">
    <property type="component" value="Unassembled WGS sequence"/>
</dbReference>
<evidence type="ECO:0000256" key="4">
    <source>
        <dbReference type="HAMAP-Rule" id="MF_01341"/>
    </source>
</evidence>
<comment type="subunit">
    <text evidence="4">Part of the 50S ribosomal subunit.</text>
</comment>
<dbReference type="PANTHER" id="PTHR12934">
    <property type="entry name" value="50S RIBOSOMAL PROTEIN L15"/>
    <property type="match status" value="1"/>
</dbReference>
<reference evidence="8" key="1">
    <citation type="submission" date="2017-09" db="EMBL/GenBank/DDBJ databases">
        <title>Depth-based differentiation of microbial function through sediment-hosted aquifers and enrichment of novel symbionts in the deep terrestrial subsurface.</title>
        <authorList>
            <person name="Probst A.J."/>
            <person name="Ladd B."/>
            <person name="Jarett J.K."/>
            <person name="Geller-Mcgrath D.E."/>
            <person name="Sieber C.M.K."/>
            <person name="Emerson J.B."/>
            <person name="Anantharaman K."/>
            <person name="Thomas B.C."/>
            <person name="Malmstrom R."/>
            <person name="Stieglmeier M."/>
            <person name="Klingl A."/>
            <person name="Woyke T."/>
            <person name="Ryan C.M."/>
            <person name="Banfield J.F."/>
        </authorList>
    </citation>
    <scope>NUCLEOTIDE SEQUENCE [LARGE SCALE GENOMIC DNA]</scope>
</reference>
<dbReference type="HAMAP" id="MF_01341">
    <property type="entry name" value="Ribosomal_uL15"/>
    <property type="match status" value="1"/>
</dbReference>
<dbReference type="EMBL" id="PEUV01000016">
    <property type="protein sequence ID" value="PIV12786.1"/>
    <property type="molecule type" value="Genomic_DNA"/>
</dbReference>
<keyword evidence="3 4" id="KW-0687">Ribonucleoprotein</keyword>
<evidence type="ECO:0000256" key="5">
    <source>
        <dbReference type="SAM" id="MobiDB-lite"/>
    </source>
</evidence>
<dbReference type="InterPro" id="IPR030878">
    <property type="entry name" value="Ribosomal_uL15"/>
</dbReference>
<dbReference type="PANTHER" id="PTHR12934:SF11">
    <property type="entry name" value="LARGE RIBOSOMAL SUBUNIT PROTEIN UL15M"/>
    <property type="match status" value="1"/>
</dbReference>
<accession>A0A2M7BYP3</accession>
<evidence type="ECO:0000313" key="8">
    <source>
        <dbReference type="Proteomes" id="UP000230324"/>
    </source>
</evidence>
<keyword evidence="2 4" id="KW-0689">Ribosomal protein</keyword>
<evidence type="ECO:0000313" key="7">
    <source>
        <dbReference type="EMBL" id="PIV12786.1"/>
    </source>
</evidence>
<comment type="function">
    <text evidence="4">Binds to the 23S rRNA.</text>
</comment>
<evidence type="ECO:0000259" key="6">
    <source>
        <dbReference type="Pfam" id="PF00828"/>
    </source>
</evidence>
<feature type="domain" description="Large ribosomal subunit protein uL15/eL18" evidence="6">
    <location>
        <begin position="72"/>
        <end position="142"/>
    </location>
</feature>
<evidence type="ECO:0000256" key="1">
    <source>
        <dbReference type="ARBA" id="ARBA00007320"/>
    </source>
</evidence>
<dbReference type="Pfam" id="PF00828">
    <property type="entry name" value="Ribosomal_L27A"/>
    <property type="match status" value="1"/>
</dbReference>
<feature type="region of interest" description="Disordered" evidence="5">
    <location>
        <begin position="1"/>
        <end position="42"/>
    </location>
</feature>
<protein>
    <recommendedName>
        <fullName evidence="4">Large ribosomal subunit protein uL15</fullName>
    </recommendedName>
</protein>
<dbReference type="AlphaFoldDB" id="A0A2M7BYP3"/>
<proteinExistence type="inferred from homology"/>
<comment type="caution">
    <text evidence="7">The sequence shown here is derived from an EMBL/GenBank/DDBJ whole genome shotgun (WGS) entry which is preliminary data.</text>
</comment>
<organism evidence="7 8">
    <name type="scientific">Candidatus Nealsonbacteria bacterium CG03_land_8_20_14_0_80_36_12</name>
    <dbReference type="NCBI Taxonomy" id="1974701"/>
    <lineage>
        <taxon>Bacteria</taxon>
        <taxon>Candidatus Nealsoniibacteriota</taxon>
    </lineage>
</organism>
<name>A0A2M7BYP3_9BACT</name>
<dbReference type="InterPro" id="IPR005749">
    <property type="entry name" value="Ribosomal_uL15_bac-type"/>
</dbReference>
<dbReference type="GO" id="GO:0019843">
    <property type="term" value="F:rRNA binding"/>
    <property type="evidence" value="ECO:0007669"/>
    <property type="project" value="UniProtKB-UniRule"/>
</dbReference>
<evidence type="ECO:0000256" key="3">
    <source>
        <dbReference type="ARBA" id="ARBA00023274"/>
    </source>
</evidence>
<sequence>MQLHQLKPSHKRKRPKRIGRGGKRGTYSGRGVKGQRSRAGRKFKPAIRELMKRYPKKRGYRFKPLKLKPAIINIGILEKKFKSSETVTPKTLLEKKIIRKIKGKIPKVKILAKGELKKALTIENCQLSKSTKEKIEKAGGTIN</sequence>
<keyword evidence="4" id="KW-0694">RNA-binding</keyword>
<keyword evidence="4" id="KW-0699">rRNA-binding</keyword>
<feature type="compositionally biased region" description="Basic residues" evidence="5">
    <location>
        <begin position="7"/>
        <end position="23"/>
    </location>
</feature>
<dbReference type="SUPFAM" id="SSF52080">
    <property type="entry name" value="Ribosomal proteins L15p and L18e"/>
    <property type="match status" value="1"/>
</dbReference>
<dbReference type="InterPro" id="IPR021131">
    <property type="entry name" value="Ribosomal_uL15/eL18"/>
</dbReference>